<dbReference type="EMBL" id="QENZ01000003">
    <property type="protein sequence ID" value="PVX52202.1"/>
    <property type="molecule type" value="Genomic_DNA"/>
</dbReference>
<dbReference type="HAMAP" id="MF_01820">
    <property type="entry name" value="GTPase_RsgA"/>
    <property type="match status" value="1"/>
</dbReference>
<feature type="domain" description="CP-type G" evidence="12">
    <location>
        <begin position="80"/>
        <end position="241"/>
    </location>
</feature>
<dbReference type="Gene3D" id="2.40.50.140">
    <property type="entry name" value="Nucleic acid-binding proteins"/>
    <property type="match status" value="1"/>
</dbReference>
<dbReference type="InterPro" id="IPR012340">
    <property type="entry name" value="NA-bd_OB-fold"/>
</dbReference>
<dbReference type="Proteomes" id="UP000251835">
    <property type="component" value="Unassembled WGS sequence"/>
</dbReference>
<evidence type="ECO:0000256" key="8">
    <source>
        <dbReference type="ARBA" id="ARBA00022884"/>
    </source>
</evidence>
<feature type="binding site" evidence="10">
    <location>
        <begin position="129"/>
        <end position="132"/>
    </location>
    <ligand>
        <name>GTP</name>
        <dbReference type="ChEBI" id="CHEBI:37565"/>
    </ligand>
</feature>
<keyword evidence="8 10" id="KW-0694">RNA-binding</keyword>
<dbReference type="Pfam" id="PF03193">
    <property type="entry name" value="RsgA_GTPase"/>
    <property type="match status" value="1"/>
</dbReference>
<gene>
    <name evidence="10" type="primary">rsgA</name>
    <name evidence="13" type="ORF">C7377_0509</name>
</gene>
<dbReference type="GO" id="GO:0005737">
    <property type="term" value="C:cytoplasm"/>
    <property type="evidence" value="ECO:0007669"/>
    <property type="project" value="UniProtKB-SubCell"/>
</dbReference>
<keyword evidence="7 10" id="KW-0862">Zinc</keyword>
<evidence type="ECO:0000256" key="6">
    <source>
        <dbReference type="ARBA" id="ARBA00022801"/>
    </source>
</evidence>
<dbReference type="SUPFAM" id="SSF52540">
    <property type="entry name" value="P-loop containing nucleoside triphosphate hydrolases"/>
    <property type="match status" value="1"/>
</dbReference>
<feature type="binding site" evidence="10">
    <location>
        <position position="278"/>
    </location>
    <ligand>
        <name>Zn(2+)</name>
        <dbReference type="ChEBI" id="CHEBI:29105"/>
    </ligand>
</feature>
<protein>
    <recommendedName>
        <fullName evidence="10">Small ribosomal subunit biogenesis GTPase RsgA</fullName>
        <ecNumber evidence="10">3.6.1.-</ecNumber>
    </recommendedName>
</protein>
<dbReference type="NCBIfam" id="TIGR00157">
    <property type="entry name" value="ribosome small subunit-dependent GTPase A"/>
    <property type="match status" value="1"/>
</dbReference>
<dbReference type="InterPro" id="IPR010914">
    <property type="entry name" value="RsgA_GTPase_dom"/>
</dbReference>
<evidence type="ECO:0000313" key="14">
    <source>
        <dbReference type="Proteomes" id="UP000251835"/>
    </source>
</evidence>
<evidence type="ECO:0000259" key="11">
    <source>
        <dbReference type="PROSITE" id="PS50936"/>
    </source>
</evidence>
<dbReference type="Pfam" id="PF16745">
    <property type="entry name" value="RsgA_N"/>
    <property type="match status" value="1"/>
</dbReference>
<evidence type="ECO:0000256" key="5">
    <source>
        <dbReference type="ARBA" id="ARBA00022741"/>
    </source>
</evidence>
<dbReference type="EC" id="3.6.1.-" evidence="10"/>
<evidence type="ECO:0000256" key="4">
    <source>
        <dbReference type="ARBA" id="ARBA00022730"/>
    </source>
</evidence>
<dbReference type="InterPro" id="IPR027417">
    <property type="entry name" value="P-loop_NTPase"/>
</dbReference>
<dbReference type="GO" id="GO:0003924">
    <property type="term" value="F:GTPase activity"/>
    <property type="evidence" value="ECO:0007669"/>
    <property type="project" value="UniProtKB-UniRule"/>
</dbReference>
<feature type="domain" description="EngC GTPase" evidence="11">
    <location>
        <begin position="89"/>
        <end position="239"/>
    </location>
</feature>
<dbReference type="PROSITE" id="PS51721">
    <property type="entry name" value="G_CP"/>
    <property type="match status" value="1"/>
</dbReference>
<sequence length="310" mass="35023">MELNKGLVLKSTGSFYQVVLENNRKITATLKGKLRTKGIRTTNPVAVGDYVQVEVGENDTGVIKSVIERKNYIIRKATNLSKESHILAANIDQALLLITLTSPVTTTMFIDRFLVSAEAYRIPVILIFNKIDLHSNDEEKYLQELRTIYEKVGYPCYAISAHNEADVATVRELLKNKVSMVAGHSGVGKSTLINAVDSRFDLKTGKISTSHNSGKHTTTFAEMFELAFEGYIIDTPGIRGFGLVDIDREELAHFFKEIFKYSHGCKYNNCKHVYEPECAVREAVQDGLISESRYENYLRLFLDEDTKHRQ</sequence>
<dbReference type="Gene3D" id="1.10.40.50">
    <property type="entry name" value="Probable gtpase engc, domain 3"/>
    <property type="match status" value="1"/>
</dbReference>
<dbReference type="GO" id="GO:0019843">
    <property type="term" value="F:rRNA binding"/>
    <property type="evidence" value="ECO:0007669"/>
    <property type="project" value="UniProtKB-KW"/>
</dbReference>
<comment type="function">
    <text evidence="10">One of several proteins that assist in the late maturation steps of the functional core of the 30S ribosomal subunit. Helps release RbfA from mature subunits. May play a role in the assembly of ribosomal proteins into the subunit. Circularly permuted GTPase that catalyzes slow GTP hydrolysis, GTPase activity is stimulated by the 30S ribosomal subunit.</text>
</comment>
<evidence type="ECO:0000313" key="13">
    <source>
        <dbReference type="EMBL" id="PVX52202.1"/>
    </source>
</evidence>
<dbReference type="RefSeq" id="WP_116495744.1">
    <property type="nucleotide sequence ID" value="NZ_QENZ01000003.1"/>
</dbReference>
<keyword evidence="3 10" id="KW-0479">Metal-binding</keyword>
<comment type="subunit">
    <text evidence="10">Monomer. Associates with 30S ribosomal subunit, binds 16S rRNA.</text>
</comment>
<dbReference type="PANTHER" id="PTHR32120">
    <property type="entry name" value="SMALL RIBOSOMAL SUBUNIT BIOGENESIS GTPASE RSGA"/>
    <property type="match status" value="1"/>
</dbReference>
<dbReference type="Gene3D" id="3.40.50.300">
    <property type="entry name" value="P-loop containing nucleotide triphosphate hydrolases"/>
    <property type="match status" value="1"/>
</dbReference>
<comment type="cofactor">
    <cofactor evidence="10">
        <name>Zn(2+)</name>
        <dbReference type="ChEBI" id="CHEBI:29105"/>
    </cofactor>
    <text evidence="10">Binds 1 zinc ion per subunit.</text>
</comment>
<dbReference type="InterPro" id="IPR031944">
    <property type="entry name" value="RsgA_N"/>
</dbReference>
<dbReference type="GO" id="GO:0046872">
    <property type="term" value="F:metal ion binding"/>
    <property type="evidence" value="ECO:0007669"/>
    <property type="project" value="UniProtKB-KW"/>
</dbReference>
<dbReference type="AlphaFoldDB" id="A0A7L4URS5"/>
<dbReference type="InterPro" id="IPR030378">
    <property type="entry name" value="G_CP_dom"/>
</dbReference>
<evidence type="ECO:0000256" key="9">
    <source>
        <dbReference type="ARBA" id="ARBA00023134"/>
    </source>
</evidence>
<proteinExistence type="inferred from homology"/>
<dbReference type="PANTHER" id="PTHR32120:SF11">
    <property type="entry name" value="SMALL RIBOSOMAL SUBUNIT BIOGENESIS GTPASE RSGA 1, MITOCHONDRIAL-RELATED"/>
    <property type="match status" value="1"/>
</dbReference>
<evidence type="ECO:0000256" key="3">
    <source>
        <dbReference type="ARBA" id="ARBA00022723"/>
    </source>
</evidence>
<dbReference type="CDD" id="cd01854">
    <property type="entry name" value="YjeQ_EngC"/>
    <property type="match status" value="1"/>
</dbReference>
<dbReference type="GO" id="GO:0042274">
    <property type="term" value="P:ribosomal small subunit biogenesis"/>
    <property type="evidence" value="ECO:0007669"/>
    <property type="project" value="UniProtKB-UniRule"/>
</dbReference>
<feature type="binding site" evidence="10">
    <location>
        <position position="272"/>
    </location>
    <ligand>
        <name>Zn(2+)</name>
        <dbReference type="ChEBI" id="CHEBI:29105"/>
    </ligand>
</feature>
<keyword evidence="14" id="KW-1185">Reference proteome</keyword>
<organism evidence="13 14">
    <name type="scientific">Balneicella halophila</name>
    <dbReference type="NCBI Taxonomy" id="1537566"/>
    <lineage>
        <taxon>Bacteria</taxon>
        <taxon>Pseudomonadati</taxon>
        <taxon>Bacteroidota</taxon>
        <taxon>Bacteroidia</taxon>
        <taxon>Bacteroidales</taxon>
        <taxon>Balneicellaceae</taxon>
        <taxon>Balneicella</taxon>
    </lineage>
</organism>
<evidence type="ECO:0000259" key="12">
    <source>
        <dbReference type="PROSITE" id="PS51721"/>
    </source>
</evidence>
<evidence type="ECO:0000256" key="1">
    <source>
        <dbReference type="ARBA" id="ARBA00022490"/>
    </source>
</evidence>
<accession>A0A7L4URS5</accession>
<dbReference type="OrthoDB" id="9809485at2"/>
<comment type="caution">
    <text evidence="13">The sequence shown here is derived from an EMBL/GenBank/DDBJ whole genome shotgun (WGS) entry which is preliminary data.</text>
</comment>
<keyword evidence="9 10" id="KW-0342">GTP-binding</keyword>
<reference evidence="13 14" key="1">
    <citation type="submission" date="2018-05" db="EMBL/GenBank/DDBJ databases">
        <title>Genomic Encyclopedia of Type Strains, Phase IV (KMG-IV): sequencing the most valuable type-strain genomes for metagenomic binning, comparative biology and taxonomic classification.</title>
        <authorList>
            <person name="Goeker M."/>
        </authorList>
    </citation>
    <scope>NUCLEOTIDE SEQUENCE [LARGE SCALE GENOMIC DNA]</scope>
    <source>
        <strain evidence="13 14">DSM 28579</strain>
    </source>
</reference>
<keyword evidence="2 10" id="KW-0690">Ribosome biogenesis</keyword>
<evidence type="ECO:0000256" key="7">
    <source>
        <dbReference type="ARBA" id="ARBA00022833"/>
    </source>
</evidence>
<keyword evidence="5 10" id="KW-0547">Nucleotide-binding</keyword>
<evidence type="ECO:0000256" key="2">
    <source>
        <dbReference type="ARBA" id="ARBA00022517"/>
    </source>
</evidence>
<feature type="binding site" evidence="10">
    <location>
        <begin position="183"/>
        <end position="191"/>
    </location>
    <ligand>
        <name>GTP</name>
        <dbReference type="ChEBI" id="CHEBI:37565"/>
    </ligand>
</feature>
<keyword evidence="4 10" id="KW-0699">rRNA-binding</keyword>
<keyword evidence="1 10" id="KW-0963">Cytoplasm</keyword>
<dbReference type="GO" id="GO:0005525">
    <property type="term" value="F:GTP binding"/>
    <property type="evidence" value="ECO:0007669"/>
    <property type="project" value="UniProtKB-UniRule"/>
</dbReference>
<dbReference type="InterPro" id="IPR004881">
    <property type="entry name" value="Ribosome_biogen_GTPase_RsgA"/>
</dbReference>
<dbReference type="PROSITE" id="PS50936">
    <property type="entry name" value="ENGC_GTPASE"/>
    <property type="match status" value="1"/>
</dbReference>
<feature type="binding site" evidence="10">
    <location>
        <position position="270"/>
    </location>
    <ligand>
        <name>Zn(2+)</name>
        <dbReference type="ChEBI" id="CHEBI:29105"/>
    </ligand>
</feature>
<keyword evidence="6 10" id="KW-0378">Hydrolase</keyword>
<feature type="binding site" evidence="10">
    <location>
        <position position="265"/>
    </location>
    <ligand>
        <name>Zn(2+)</name>
        <dbReference type="ChEBI" id="CHEBI:29105"/>
    </ligand>
</feature>
<evidence type="ECO:0000256" key="10">
    <source>
        <dbReference type="HAMAP-Rule" id="MF_01820"/>
    </source>
</evidence>
<comment type="subcellular location">
    <subcellularLocation>
        <location evidence="10">Cytoplasm</location>
    </subcellularLocation>
</comment>
<dbReference type="CDD" id="cd04466">
    <property type="entry name" value="S1_YloQ_GTPase"/>
    <property type="match status" value="1"/>
</dbReference>
<dbReference type="SUPFAM" id="SSF50249">
    <property type="entry name" value="Nucleic acid-binding proteins"/>
    <property type="match status" value="1"/>
</dbReference>
<name>A0A7L4URS5_BALHA</name>
<comment type="similarity">
    <text evidence="10">Belongs to the TRAFAC class YlqF/YawG GTPase family. RsgA subfamily.</text>
</comment>